<keyword evidence="8 11" id="KW-0496">Mitochondrion</keyword>
<dbReference type="Pfam" id="PF05680">
    <property type="entry name" value="ATP-synt_E"/>
    <property type="match status" value="1"/>
</dbReference>
<evidence type="ECO:0000256" key="3">
    <source>
        <dbReference type="ARBA" id="ARBA00022448"/>
    </source>
</evidence>
<dbReference type="GO" id="GO:0015986">
    <property type="term" value="P:proton motive force-driven ATP synthesis"/>
    <property type="evidence" value="ECO:0007669"/>
    <property type="project" value="InterPro"/>
</dbReference>
<keyword evidence="13" id="KW-1185">Reference proteome</keyword>
<comment type="subunit">
    <text evidence="11">F-type ATPases have 2 components, CF(1) - the catalytic core - and CF(0) - the membrane proton channel. CF(1) and CF(0) have multiple subunits.</text>
</comment>
<evidence type="ECO:0000256" key="5">
    <source>
        <dbReference type="ARBA" id="ARBA00022781"/>
    </source>
</evidence>
<evidence type="ECO:0000256" key="6">
    <source>
        <dbReference type="ARBA" id="ARBA00022792"/>
    </source>
</evidence>
<comment type="similarity">
    <text evidence="2 11">Belongs to the ATPase e subunit family.</text>
</comment>
<evidence type="ECO:0000256" key="1">
    <source>
        <dbReference type="ARBA" id="ARBA00004273"/>
    </source>
</evidence>
<evidence type="ECO:0000313" key="13">
    <source>
        <dbReference type="Proteomes" id="UP000812966"/>
    </source>
</evidence>
<dbReference type="GO" id="GO:0045259">
    <property type="term" value="C:proton-transporting ATP synthase complex"/>
    <property type="evidence" value="ECO:0007669"/>
    <property type="project" value="UniProtKB-UniRule"/>
</dbReference>
<evidence type="ECO:0000256" key="11">
    <source>
        <dbReference type="RuleBase" id="RU367005"/>
    </source>
</evidence>
<keyword evidence="10 11" id="KW-0066">ATP synthesis</keyword>
<dbReference type="Proteomes" id="UP000812966">
    <property type="component" value="Unassembled WGS sequence"/>
</dbReference>
<keyword evidence="6 11" id="KW-0999">Mitochondrion inner membrane</keyword>
<dbReference type="GO" id="GO:0005743">
    <property type="term" value="C:mitochondrial inner membrane"/>
    <property type="evidence" value="ECO:0007669"/>
    <property type="project" value="UniProtKB-SubCell"/>
</dbReference>
<sequence length="96" mass="10528">MASQTVNVARYTALVFGITYGIFHQSTLQARYDEKKAGDAQAHRQHLIEQARTAYAKKKADEAAGVSAKKGTGLVTDPEDPKFDLEKLVNSWAESS</sequence>
<evidence type="ECO:0000256" key="2">
    <source>
        <dbReference type="ARBA" id="ARBA00007333"/>
    </source>
</evidence>
<evidence type="ECO:0000256" key="7">
    <source>
        <dbReference type="ARBA" id="ARBA00023065"/>
    </source>
</evidence>
<reference evidence="12" key="1">
    <citation type="submission" date="2020-04" db="EMBL/GenBank/DDBJ databases">
        <title>Analysis of mating type loci in Filobasidium floriforme.</title>
        <authorList>
            <person name="Nowrousian M."/>
        </authorList>
    </citation>
    <scope>NUCLEOTIDE SEQUENCE</scope>
    <source>
        <strain evidence="12">CBS 6242</strain>
    </source>
</reference>
<keyword evidence="5 11" id="KW-0375">Hydrogen ion transport</keyword>
<evidence type="ECO:0000256" key="8">
    <source>
        <dbReference type="ARBA" id="ARBA00023128"/>
    </source>
</evidence>
<protein>
    <recommendedName>
        <fullName evidence="11">ATP synthase F(0) complex subunit e, mitochondrial</fullName>
    </recommendedName>
</protein>
<dbReference type="InterPro" id="IPR008386">
    <property type="entry name" value="ATP_synth_F0_esu_mt"/>
</dbReference>
<dbReference type="GO" id="GO:0015078">
    <property type="term" value="F:proton transmembrane transporter activity"/>
    <property type="evidence" value="ECO:0007669"/>
    <property type="project" value="InterPro"/>
</dbReference>
<comment type="caution">
    <text evidence="12">The sequence shown here is derived from an EMBL/GenBank/DDBJ whole genome shotgun (WGS) entry which is preliminary data.</text>
</comment>
<dbReference type="EMBL" id="JABELV010000098">
    <property type="protein sequence ID" value="KAG7531198.1"/>
    <property type="molecule type" value="Genomic_DNA"/>
</dbReference>
<gene>
    <name evidence="12" type="ORF">FFLO_04557</name>
</gene>
<evidence type="ECO:0000256" key="4">
    <source>
        <dbReference type="ARBA" id="ARBA00022547"/>
    </source>
</evidence>
<proteinExistence type="inferred from homology"/>
<dbReference type="OrthoDB" id="2125027at2759"/>
<comment type="function">
    <text evidence="11">Subunit e, of the mitochondrial membrane ATP synthase complex (F(1)F(0) ATP synthase or Complex V) that produces ATP from ADP in the presence of a proton gradient across the membrane which is generated by electron transport complexes of the respiratory chain. ATP synthase complex consist of a soluble F(1) head domain - the catalytic core - and a membrane F(1) domain - the membrane proton channel. These two domains are linked by a central stalk rotating inside the F(1) region and a stationary peripheral stalk. During catalysis, ATP synthesis in the catalytic domain of F(1) is coupled via a rotary mechanism of the central stalk subunits to proton translocation. In vivo, can only synthesize ATP although its ATP hydrolase activity can be activated artificially in vitro. Part of the complex F(0) domain.</text>
</comment>
<evidence type="ECO:0000256" key="10">
    <source>
        <dbReference type="ARBA" id="ARBA00023310"/>
    </source>
</evidence>
<evidence type="ECO:0000313" key="12">
    <source>
        <dbReference type="EMBL" id="KAG7531198.1"/>
    </source>
</evidence>
<comment type="subcellular location">
    <subcellularLocation>
        <location evidence="1 11">Mitochondrion inner membrane</location>
    </subcellularLocation>
</comment>
<keyword evidence="7 11" id="KW-0406">Ion transport</keyword>
<organism evidence="12 13">
    <name type="scientific">Filobasidium floriforme</name>
    <dbReference type="NCBI Taxonomy" id="5210"/>
    <lineage>
        <taxon>Eukaryota</taxon>
        <taxon>Fungi</taxon>
        <taxon>Dikarya</taxon>
        <taxon>Basidiomycota</taxon>
        <taxon>Agaricomycotina</taxon>
        <taxon>Tremellomycetes</taxon>
        <taxon>Filobasidiales</taxon>
        <taxon>Filobasidiaceae</taxon>
        <taxon>Filobasidium</taxon>
    </lineage>
</organism>
<keyword evidence="9" id="KW-0472">Membrane</keyword>
<evidence type="ECO:0000256" key="9">
    <source>
        <dbReference type="ARBA" id="ARBA00023136"/>
    </source>
</evidence>
<accession>A0A8K0JKR0</accession>
<dbReference type="AlphaFoldDB" id="A0A8K0JKR0"/>
<keyword evidence="4 11" id="KW-0138">CF(0)</keyword>
<keyword evidence="3 11" id="KW-0813">Transport</keyword>
<name>A0A8K0JKR0_9TREE</name>